<dbReference type="RefSeq" id="WP_133298004.1">
    <property type="nucleotide sequence ID" value="NZ_UNSC01000003.1"/>
</dbReference>
<dbReference type="Proteomes" id="UP000262142">
    <property type="component" value="Unassembled WGS sequence"/>
</dbReference>
<keyword evidence="2" id="KW-1185">Reference proteome</keyword>
<reference evidence="1 2" key="1">
    <citation type="submission" date="2018-09" db="EMBL/GenBank/DDBJ databases">
        <authorList>
            <consortium name="Pathogen Informatics"/>
        </authorList>
    </citation>
    <scope>NUCLEOTIDE SEQUENCE [LARGE SCALE GENOMIC DNA]</scope>
    <source>
        <strain evidence="1 2">OH-22767</strain>
    </source>
</reference>
<protein>
    <recommendedName>
        <fullName evidence="3">Lipoprotein</fullName>
    </recommendedName>
</protein>
<sequence length="143" mass="16684">MMKKLFLLGFAVVSLSSCLNEDDGLQIQNRHVAFDNISLDKETVKTDENFNAIVYFKYNPSCERLYQSYYYVVKDFERTISPMAQVNLKKTCDNTKQKSVIDTLKFKFSKPGKYTLRFYKGHDAEKKTSFFEKKIVVESKAIN</sequence>
<proteinExistence type="predicted"/>
<dbReference type="EMBL" id="UNSC01000003">
    <property type="protein sequence ID" value="SZD72322.1"/>
    <property type="molecule type" value="Genomic_DNA"/>
</dbReference>
<evidence type="ECO:0000313" key="1">
    <source>
        <dbReference type="EMBL" id="SZD72322.1"/>
    </source>
</evidence>
<dbReference type="OrthoDB" id="893802at2"/>
<dbReference type="PROSITE" id="PS51257">
    <property type="entry name" value="PROKAR_LIPOPROTEIN"/>
    <property type="match status" value="1"/>
</dbReference>
<accession>A0A383TXF1</accession>
<dbReference type="AlphaFoldDB" id="A0A383TXF1"/>
<evidence type="ECO:0008006" key="3">
    <source>
        <dbReference type="Google" id="ProtNLM"/>
    </source>
</evidence>
<organism evidence="1 2">
    <name type="scientific">Candidatus Ornithobacterium hominis</name>
    <dbReference type="NCBI Taxonomy" id="2497989"/>
    <lineage>
        <taxon>Bacteria</taxon>
        <taxon>Pseudomonadati</taxon>
        <taxon>Bacteroidota</taxon>
        <taxon>Flavobacteriia</taxon>
        <taxon>Flavobacteriales</taxon>
        <taxon>Weeksellaceae</taxon>
        <taxon>Ornithobacterium</taxon>
    </lineage>
</organism>
<name>A0A383TXF1_9FLAO</name>
<gene>
    <name evidence="1" type="ORF">SAMEA104719789_00762</name>
</gene>
<evidence type="ECO:0000313" key="2">
    <source>
        <dbReference type="Proteomes" id="UP000262142"/>
    </source>
</evidence>